<keyword evidence="2" id="KW-1185">Reference proteome</keyword>
<accession>A0A0L6VEG4</accession>
<evidence type="ECO:0000313" key="1">
    <source>
        <dbReference type="EMBL" id="KNZ58490.1"/>
    </source>
</evidence>
<evidence type="ECO:0000313" key="2">
    <source>
        <dbReference type="Proteomes" id="UP000037035"/>
    </source>
</evidence>
<dbReference type="EMBL" id="LAVV01006748">
    <property type="protein sequence ID" value="KNZ58490.1"/>
    <property type="molecule type" value="Genomic_DNA"/>
</dbReference>
<reference evidence="1 2" key="1">
    <citation type="submission" date="2015-08" db="EMBL/GenBank/DDBJ databases">
        <title>Next Generation Sequencing and Analysis of the Genome of Puccinia sorghi L Schw, the Causal Agent of Maize Common Rust.</title>
        <authorList>
            <person name="Rochi L."/>
            <person name="Burguener G."/>
            <person name="Darino M."/>
            <person name="Turjanski A."/>
            <person name="Kreff E."/>
            <person name="Dieguez M.J."/>
            <person name="Sacco F."/>
        </authorList>
    </citation>
    <scope>NUCLEOTIDE SEQUENCE [LARGE SCALE GENOMIC DNA]</scope>
    <source>
        <strain evidence="1 2">RO10H11247</strain>
    </source>
</reference>
<name>A0A0L6VEG4_9BASI</name>
<sequence>MCSLLDFWLSDIIKTPTSISSSLPRNSEGGSWKEDGHGCHNHHLLPKSQECLEEWLKTEQLFSFLEPLNKATELILTNQSISLVLVVPGYISLIESLHERLFQLQKTCPSNCSNTLIKLFLNLSTYVQHYSTLLNPHVLYLMIKTKQEIISSFKEAKAFTSDGQYTDQDNNNEGYSSKERHQRWPLQKKLNHSQLASGRNTEHIYWCAPCKHVFFCRLIYPKLHLELAKLRSLRVLEVLLTSILSQRLIEFHQSCPTLFFVLLFSINHHLFLSYSFQSILIFFQLAMAEQCLNSYVAQNTKPPHPPVWSLYRQGGSCGSQHKQRKVSSGLLLG</sequence>
<protein>
    <submittedName>
        <fullName evidence="1">Uncharacterized protein</fullName>
    </submittedName>
</protein>
<organism evidence="1 2">
    <name type="scientific">Puccinia sorghi</name>
    <dbReference type="NCBI Taxonomy" id="27349"/>
    <lineage>
        <taxon>Eukaryota</taxon>
        <taxon>Fungi</taxon>
        <taxon>Dikarya</taxon>
        <taxon>Basidiomycota</taxon>
        <taxon>Pucciniomycotina</taxon>
        <taxon>Pucciniomycetes</taxon>
        <taxon>Pucciniales</taxon>
        <taxon>Pucciniaceae</taxon>
        <taxon>Puccinia</taxon>
    </lineage>
</organism>
<gene>
    <name evidence="1" type="ORF">VP01_191g4</name>
</gene>
<dbReference type="AlphaFoldDB" id="A0A0L6VEG4"/>
<proteinExistence type="predicted"/>
<dbReference type="Proteomes" id="UP000037035">
    <property type="component" value="Unassembled WGS sequence"/>
</dbReference>
<dbReference type="VEuPathDB" id="FungiDB:VP01_191g4"/>
<comment type="caution">
    <text evidence="1">The sequence shown here is derived from an EMBL/GenBank/DDBJ whole genome shotgun (WGS) entry which is preliminary data.</text>
</comment>